<protein>
    <recommendedName>
        <fullName evidence="2">DUF6532 domain-containing protein</fullName>
    </recommendedName>
</protein>
<feature type="domain" description="DUF6532" evidence="2">
    <location>
        <begin position="441"/>
        <end position="641"/>
    </location>
</feature>
<feature type="compositionally biased region" description="Basic residues" evidence="1">
    <location>
        <begin position="120"/>
        <end position="133"/>
    </location>
</feature>
<dbReference type="Pfam" id="PF20149">
    <property type="entry name" value="DUF6532"/>
    <property type="match status" value="1"/>
</dbReference>
<dbReference type="OrthoDB" id="3225557at2759"/>
<keyword evidence="4" id="KW-1185">Reference proteome</keyword>
<feature type="compositionally biased region" description="Acidic residues" evidence="1">
    <location>
        <begin position="254"/>
        <end position="265"/>
    </location>
</feature>
<evidence type="ECO:0000313" key="4">
    <source>
        <dbReference type="Proteomes" id="UP000703269"/>
    </source>
</evidence>
<feature type="region of interest" description="Disordered" evidence="1">
    <location>
        <begin position="26"/>
        <end position="235"/>
    </location>
</feature>
<proteinExistence type="predicted"/>
<feature type="compositionally biased region" description="Acidic residues" evidence="1">
    <location>
        <begin position="213"/>
        <end position="231"/>
    </location>
</feature>
<dbReference type="EMBL" id="BPQB01000273">
    <property type="protein sequence ID" value="GJF00974.1"/>
    <property type="molecule type" value="Genomic_DNA"/>
</dbReference>
<dbReference type="InterPro" id="IPR045341">
    <property type="entry name" value="DUF6532"/>
</dbReference>
<dbReference type="AlphaFoldDB" id="A0A9P3GTD8"/>
<gene>
    <name evidence="3" type="ORF">PsYK624_172780</name>
</gene>
<sequence>MSLLDNFVDNEDAHVWSEVSCGHALSKDFPMHYGLGPSEREQDEANEADTQHDEADGAQHDKADGAQHDEDDVAQHDEDDGADAQHGKPLGRKTKAQSRARKPRADRDEDDGADAQHDKPRGRKTTGKMHARKPQADRDEDDSADAQYDKPRGRKTKAQSRQNQPRPRKDKGKQRAHDPPSDYDEERDKSRRRKNEQLDEDSASNYEQSAHDSDEDTDAAASIDDEDDDLAEASINPEKLKALLAAEEANITIFDDDDEEDEEEDKPVSQPARRAKNNNSKTVAKLRAEEPALNVEEEDEEADDERELALTKTRSRTRAAVAARVAGCSNDTGHSLFGSAAGSRPRRTPPVAGPSHINPMASEPAAADVVDTGPTLRRGFGGVRFAGPMLPMGEDDDELPNADVPLLQLAYGRWSKIKLSCLNPRLRDVIKLSHLILENQLYKVGAFPDELKFNKLRLLIKCLKKAAEQLDEPRILKQLRENTRWARELVSNLETRLSQLRSVARAIAILKVPVHYKLSGNPPDLEHRLSELLRGMRYIFPGDILRGIDATKAFRHPCISDILSLLLFKARLDFLNCTPLFFEQEWEGEIYKMVPAPLICLVATAIHSVIRDMADVNDNVWHFSVKRYVLTYESHEATMAKLAKTRPGALERLLRDTYNDANNGRVSKPAAKVESSWAFMDVDNMEVL</sequence>
<evidence type="ECO:0000256" key="1">
    <source>
        <dbReference type="SAM" id="MobiDB-lite"/>
    </source>
</evidence>
<feature type="compositionally biased region" description="Acidic residues" evidence="1">
    <location>
        <begin position="295"/>
        <end position="306"/>
    </location>
</feature>
<organism evidence="3 4">
    <name type="scientific">Phanerochaete sordida</name>
    <dbReference type="NCBI Taxonomy" id="48140"/>
    <lineage>
        <taxon>Eukaryota</taxon>
        <taxon>Fungi</taxon>
        <taxon>Dikarya</taxon>
        <taxon>Basidiomycota</taxon>
        <taxon>Agaricomycotina</taxon>
        <taxon>Agaricomycetes</taxon>
        <taxon>Polyporales</taxon>
        <taxon>Phanerochaetaceae</taxon>
        <taxon>Phanerochaete</taxon>
    </lineage>
</organism>
<dbReference type="Proteomes" id="UP000703269">
    <property type="component" value="Unassembled WGS sequence"/>
</dbReference>
<name>A0A9P3GTD8_9APHY</name>
<feature type="compositionally biased region" description="Basic and acidic residues" evidence="1">
    <location>
        <begin position="49"/>
        <end position="76"/>
    </location>
</feature>
<feature type="region of interest" description="Disordered" evidence="1">
    <location>
        <begin position="252"/>
        <end position="306"/>
    </location>
</feature>
<evidence type="ECO:0000313" key="3">
    <source>
        <dbReference type="EMBL" id="GJF00974.1"/>
    </source>
</evidence>
<comment type="caution">
    <text evidence="3">The sequence shown here is derived from an EMBL/GenBank/DDBJ whole genome shotgun (WGS) entry which is preliminary data.</text>
</comment>
<accession>A0A9P3GTD8</accession>
<reference evidence="3 4" key="1">
    <citation type="submission" date="2021-08" db="EMBL/GenBank/DDBJ databases">
        <title>Draft Genome Sequence of Phanerochaete sordida strain YK-624.</title>
        <authorList>
            <person name="Mori T."/>
            <person name="Dohra H."/>
            <person name="Suzuki T."/>
            <person name="Kawagishi H."/>
            <person name="Hirai H."/>
        </authorList>
    </citation>
    <scope>NUCLEOTIDE SEQUENCE [LARGE SCALE GENOMIC DNA]</scope>
    <source>
        <strain evidence="3 4">YK-624</strain>
    </source>
</reference>
<feature type="compositionally biased region" description="Basic residues" evidence="1">
    <location>
        <begin position="89"/>
        <end position="104"/>
    </location>
</feature>
<evidence type="ECO:0000259" key="2">
    <source>
        <dbReference type="Pfam" id="PF20149"/>
    </source>
</evidence>